<dbReference type="PANTHER" id="PTHR30469">
    <property type="entry name" value="MULTIDRUG RESISTANCE PROTEIN MDTA"/>
    <property type="match status" value="1"/>
</dbReference>
<dbReference type="Pfam" id="PF25954">
    <property type="entry name" value="Beta-barrel_RND_2"/>
    <property type="match status" value="1"/>
</dbReference>
<dbReference type="InterPro" id="IPR058647">
    <property type="entry name" value="BSH_CzcB-like"/>
</dbReference>
<organism evidence="6 7">
    <name type="scientific">Vibrio agarivorans</name>
    <dbReference type="NCBI Taxonomy" id="153622"/>
    <lineage>
        <taxon>Bacteria</taxon>
        <taxon>Pseudomonadati</taxon>
        <taxon>Pseudomonadota</taxon>
        <taxon>Gammaproteobacteria</taxon>
        <taxon>Vibrionales</taxon>
        <taxon>Vibrionaceae</taxon>
        <taxon>Vibrio</taxon>
    </lineage>
</organism>
<dbReference type="NCBIfam" id="TIGR01730">
    <property type="entry name" value="RND_mfp"/>
    <property type="match status" value="1"/>
</dbReference>
<feature type="domain" description="CusB-like beta-barrel" evidence="3">
    <location>
        <begin position="204"/>
        <end position="274"/>
    </location>
</feature>
<dbReference type="Pfam" id="PF25967">
    <property type="entry name" value="RND-MFP_C"/>
    <property type="match status" value="1"/>
</dbReference>
<evidence type="ECO:0000256" key="2">
    <source>
        <dbReference type="SAM" id="Coils"/>
    </source>
</evidence>
<comment type="similarity">
    <text evidence="1">Belongs to the membrane fusion protein (MFP) (TC 8.A.1) family.</text>
</comment>
<dbReference type="Gene3D" id="2.40.30.170">
    <property type="match status" value="1"/>
</dbReference>
<comment type="caution">
    <text evidence="6">The sequence shown here is derived from an EMBL/GenBank/DDBJ whole genome shotgun (WGS) entry which is preliminary data.</text>
</comment>
<dbReference type="PANTHER" id="PTHR30469:SF20">
    <property type="entry name" value="EFFLUX RND TRANSPORTER PERIPLASMIC ADAPTOR SUBUNIT"/>
    <property type="match status" value="1"/>
</dbReference>
<accession>A0ABT7Y578</accession>
<dbReference type="Pfam" id="PF25973">
    <property type="entry name" value="BSH_CzcB"/>
    <property type="match status" value="1"/>
</dbReference>
<reference evidence="6" key="1">
    <citation type="submission" date="2024-05" db="EMBL/GenBank/DDBJ databases">
        <title>Genome Sequences of Four Agar- Degrading Marine Bacteria.</title>
        <authorList>
            <person name="Phillips E.K."/>
            <person name="Shaffer J.C."/>
            <person name="Henson M.W."/>
            <person name="Temperton B."/>
            <person name="Thrash C.J."/>
            <person name="Martin M.O."/>
        </authorList>
    </citation>
    <scope>NUCLEOTIDE SEQUENCE</scope>
    <source>
        <strain evidence="6">EKP203</strain>
    </source>
</reference>
<dbReference type="EMBL" id="JAUEOZ010000002">
    <property type="protein sequence ID" value="MDN2482899.1"/>
    <property type="molecule type" value="Genomic_DNA"/>
</dbReference>
<feature type="domain" description="Multidrug resistance protein MdtA-like C-terminal permuted SH3" evidence="4">
    <location>
        <begin position="286"/>
        <end position="344"/>
    </location>
</feature>
<name>A0ABT7Y578_9VIBR</name>
<dbReference type="Proteomes" id="UP001169719">
    <property type="component" value="Unassembled WGS sequence"/>
</dbReference>
<dbReference type="SUPFAM" id="SSF111369">
    <property type="entry name" value="HlyD-like secretion proteins"/>
    <property type="match status" value="1"/>
</dbReference>
<dbReference type="Gene3D" id="1.10.287.470">
    <property type="entry name" value="Helix hairpin bin"/>
    <property type="match status" value="1"/>
</dbReference>
<protein>
    <submittedName>
        <fullName evidence="6">Efflux RND transporter periplasmic adaptor subunit</fullName>
    </submittedName>
</protein>
<evidence type="ECO:0000259" key="3">
    <source>
        <dbReference type="Pfam" id="PF25954"/>
    </source>
</evidence>
<evidence type="ECO:0000256" key="1">
    <source>
        <dbReference type="ARBA" id="ARBA00009477"/>
    </source>
</evidence>
<dbReference type="RefSeq" id="WP_289962953.1">
    <property type="nucleotide sequence ID" value="NZ_JAUEOZ010000002.1"/>
</dbReference>
<dbReference type="InterPro" id="IPR058792">
    <property type="entry name" value="Beta-barrel_RND_2"/>
</dbReference>
<dbReference type="InterPro" id="IPR006143">
    <property type="entry name" value="RND_pump_MFP"/>
</dbReference>
<gene>
    <name evidence="6" type="ORF">QWJ08_16275</name>
</gene>
<evidence type="ECO:0000259" key="5">
    <source>
        <dbReference type="Pfam" id="PF25973"/>
    </source>
</evidence>
<dbReference type="Gene3D" id="2.40.50.100">
    <property type="match status" value="1"/>
</dbReference>
<keyword evidence="2" id="KW-0175">Coiled coil</keyword>
<feature type="coiled-coil region" evidence="2">
    <location>
        <begin position="110"/>
        <end position="162"/>
    </location>
</feature>
<dbReference type="Gene3D" id="2.40.420.20">
    <property type="match status" value="1"/>
</dbReference>
<evidence type="ECO:0000313" key="7">
    <source>
        <dbReference type="Proteomes" id="UP001169719"/>
    </source>
</evidence>
<feature type="domain" description="CzcB-like barrel-sandwich hybrid" evidence="5">
    <location>
        <begin position="74"/>
        <end position="198"/>
    </location>
</feature>
<evidence type="ECO:0000259" key="4">
    <source>
        <dbReference type="Pfam" id="PF25967"/>
    </source>
</evidence>
<sequence>MGHSFSLKSNFLKPTLIAVGISMTLAMTGCKGEQANEEVITVVRPVVTEFVNHNEVEEFFFNGTVAAASRADLSFRSSGRVVELLVDEGSEVEKGQILARLESSDQQVALTAAKTELENTRTEYQRAKTLFERQQSISKSTLDELTLRFRLAENRVQEAQYRLNDTFLIAPFNGLVSRKFIDNHTMVQANENIVAIHDLSDMEVVIDVPEQLMTKPRPGAELYATTTLVPNQRFALKVKTFSTEPNSTTRTYSVKLGFLDLDQSPLLPGMNIRVISNWQVTDMTSVNIPLTAVNPDNTGNQYVWVVDENNIVNQRIVKTGALIGDRIQVLSNLSDGEQIVVSGTRSLVAGTEVRPMAKEVR</sequence>
<keyword evidence="7" id="KW-1185">Reference proteome</keyword>
<proteinExistence type="inferred from homology"/>
<evidence type="ECO:0000313" key="6">
    <source>
        <dbReference type="EMBL" id="MDN2482899.1"/>
    </source>
</evidence>
<dbReference type="InterPro" id="IPR058627">
    <property type="entry name" value="MdtA-like_C"/>
</dbReference>